<dbReference type="SUPFAM" id="SSF56317">
    <property type="entry name" value="Carbon-nitrogen hydrolase"/>
    <property type="match status" value="1"/>
</dbReference>
<feature type="domain" description="CN hydrolase" evidence="10">
    <location>
        <begin position="229"/>
        <end position="483"/>
    </location>
</feature>
<feature type="transmembrane region" description="Helical" evidence="9">
    <location>
        <begin position="88"/>
        <end position="112"/>
    </location>
</feature>
<dbReference type="CDD" id="cd07571">
    <property type="entry name" value="ALP_N-acyl_transferase"/>
    <property type="match status" value="1"/>
</dbReference>
<dbReference type="PANTHER" id="PTHR38686">
    <property type="entry name" value="APOLIPOPROTEIN N-ACYLTRANSFERASE"/>
    <property type="match status" value="1"/>
</dbReference>
<organism evidence="11">
    <name type="scientific">Candidatus Thiocaldithrix dubininis</name>
    <dbReference type="NCBI Taxonomy" id="3080823"/>
    <lineage>
        <taxon>Bacteria</taxon>
        <taxon>Pseudomonadati</taxon>
        <taxon>Pseudomonadota</taxon>
        <taxon>Gammaproteobacteria</taxon>
        <taxon>Thiotrichales</taxon>
        <taxon>Thiotrichaceae</taxon>
        <taxon>Candidatus Thiocaldithrix</taxon>
    </lineage>
</organism>
<dbReference type="Proteomes" id="UP001300672">
    <property type="component" value="Chromosome"/>
</dbReference>
<keyword evidence="6 9" id="KW-1133">Transmembrane helix</keyword>
<evidence type="ECO:0000256" key="6">
    <source>
        <dbReference type="ARBA" id="ARBA00022989"/>
    </source>
</evidence>
<dbReference type="InterPro" id="IPR045378">
    <property type="entry name" value="LNT_N"/>
</dbReference>
<evidence type="ECO:0000256" key="2">
    <source>
        <dbReference type="ARBA" id="ARBA00010065"/>
    </source>
</evidence>
<evidence type="ECO:0000256" key="1">
    <source>
        <dbReference type="ARBA" id="ARBA00004651"/>
    </source>
</evidence>
<comment type="similarity">
    <text evidence="2 9">Belongs to the CN hydrolase family. Apolipoprotein N-acyltransferase subfamily.</text>
</comment>
<dbReference type="InterPro" id="IPR004563">
    <property type="entry name" value="Apolipo_AcylTrfase"/>
</dbReference>
<dbReference type="PANTHER" id="PTHR38686:SF1">
    <property type="entry name" value="APOLIPOPROTEIN N-ACYLTRANSFERASE"/>
    <property type="match status" value="1"/>
</dbReference>
<keyword evidence="4 9" id="KW-0808">Transferase</keyword>
<evidence type="ECO:0000256" key="5">
    <source>
        <dbReference type="ARBA" id="ARBA00022692"/>
    </source>
</evidence>
<gene>
    <name evidence="9 11" type="primary">lnt</name>
    <name evidence="11" type="ORF">QJT80_03840</name>
</gene>
<feature type="transmembrane region" description="Helical" evidence="9">
    <location>
        <begin position="12"/>
        <end position="28"/>
    </location>
</feature>
<dbReference type="NCBIfam" id="TIGR00546">
    <property type="entry name" value="lnt"/>
    <property type="match status" value="1"/>
</dbReference>
<dbReference type="GO" id="GO:0016410">
    <property type="term" value="F:N-acyltransferase activity"/>
    <property type="evidence" value="ECO:0007669"/>
    <property type="project" value="UniProtKB-UniRule"/>
</dbReference>
<protein>
    <recommendedName>
        <fullName evidence="9">Apolipoprotein N-acyltransferase</fullName>
        <shortName evidence="9">ALP N-acyltransferase</shortName>
        <ecNumber evidence="9">2.3.1.269</ecNumber>
    </recommendedName>
</protein>
<dbReference type="Pfam" id="PF00795">
    <property type="entry name" value="CN_hydrolase"/>
    <property type="match status" value="1"/>
</dbReference>
<proteinExistence type="inferred from homology"/>
<feature type="transmembrane region" description="Helical" evidence="9">
    <location>
        <begin position="124"/>
        <end position="143"/>
    </location>
</feature>
<keyword evidence="5 9" id="KW-0812">Transmembrane</keyword>
<feature type="transmembrane region" description="Helical" evidence="9">
    <location>
        <begin position="195"/>
        <end position="216"/>
    </location>
</feature>
<evidence type="ECO:0000256" key="7">
    <source>
        <dbReference type="ARBA" id="ARBA00023136"/>
    </source>
</evidence>
<feature type="transmembrane region" description="Helical" evidence="9">
    <location>
        <begin position="491"/>
        <end position="510"/>
    </location>
</feature>
<reference evidence="11" key="1">
    <citation type="journal article" date="2023" name="Int. J. Mol. Sci.">
        <title>Metagenomics Revealed a New Genus 'Candidatus Thiocaldithrix dubininis' gen. nov., sp. nov. and a New Species 'Candidatus Thiothrix putei' sp. nov. in the Family Thiotrichaceae, Some Members of Which Have Traits of Both Na+- and H+-Motive Energetics.</title>
        <authorList>
            <person name="Ravin N.V."/>
            <person name="Muntyan M.S."/>
            <person name="Smolyakov D.D."/>
            <person name="Rudenko T.S."/>
            <person name="Beletsky A.V."/>
            <person name="Mardanov A.V."/>
            <person name="Grabovich M.Y."/>
        </authorList>
    </citation>
    <scope>NUCLEOTIDE SEQUENCE</scope>
    <source>
        <strain evidence="11">GKL-01</strain>
    </source>
</reference>
<dbReference type="EMBL" id="CP124755">
    <property type="protein sequence ID" value="WGZ91609.1"/>
    <property type="molecule type" value="Genomic_DNA"/>
</dbReference>
<dbReference type="EC" id="2.3.1.269" evidence="9"/>
<evidence type="ECO:0000259" key="10">
    <source>
        <dbReference type="PROSITE" id="PS50263"/>
    </source>
</evidence>
<dbReference type="GO" id="GO:0042158">
    <property type="term" value="P:lipoprotein biosynthetic process"/>
    <property type="evidence" value="ECO:0007669"/>
    <property type="project" value="UniProtKB-UniRule"/>
</dbReference>
<accession>A0AA95HAU0</accession>
<evidence type="ECO:0000256" key="9">
    <source>
        <dbReference type="HAMAP-Rule" id="MF_01148"/>
    </source>
</evidence>
<dbReference type="PROSITE" id="PS50263">
    <property type="entry name" value="CN_HYDROLASE"/>
    <property type="match status" value="1"/>
</dbReference>
<sequence>MLSFRELPPKYTYLIALLAGLSMVLAFAPFEWRFIAWLAPAVFFWLNLEPMSRAQRVKLAWVFGIGLFAGGAHWIYFSIHYFGGANNFIAVLMVSLFVVLMGLFLMLFGWLASFFNNYSTALRLLIVFPAIWTLTEWFRGWFLTGFPWLLLGNTQIDNGLAHYAPIMGVLGVSWVVAVGAGALVLLVIGTKRERILAAVSAVVLVALGFGLSYIQWTKPVGERIFVSMLQGNIDQFTKWDPEFRNENIQAYMDLMDPDKYPNVETSHLVIWPETALSDFFQQSTEDVMLPMQQWAKEAKTDVLMGGFFYDKDKEAVYNAVMAIGEGHDVEKSLETKVSVYAKKHLVPFSEYIPFLEQLRFLENIIKLPYDNVTPWQGGDILKVTNQPMAVSVCYEDAYSTQIIQGLPEATMLVNVSNDGWFTGSIEPQQHAEIARMRALETGRYMLRATNNGVTAVINSQGQVMSSLPQYTAGVLSDYAQPMQGATVYVRVGNWLIISMVSLLLITPLVLMRLGKKLH</sequence>
<reference evidence="11" key="2">
    <citation type="submission" date="2023-04" db="EMBL/GenBank/DDBJ databases">
        <authorList>
            <person name="Beletskiy A.V."/>
            <person name="Mardanov A.V."/>
            <person name="Ravin N.V."/>
        </authorList>
    </citation>
    <scope>NUCLEOTIDE SEQUENCE</scope>
    <source>
        <strain evidence="11">GKL-01</strain>
    </source>
</reference>
<dbReference type="KEGG" id="tdu:QJT80_03840"/>
<evidence type="ECO:0000256" key="3">
    <source>
        <dbReference type="ARBA" id="ARBA00022475"/>
    </source>
</evidence>
<comment type="subcellular location">
    <subcellularLocation>
        <location evidence="1 9">Cell membrane</location>
        <topology evidence="1 9">Multi-pass membrane protein</topology>
    </subcellularLocation>
</comment>
<name>A0AA95HAU0_9GAMM</name>
<dbReference type="HAMAP" id="MF_01148">
    <property type="entry name" value="Lnt"/>
    <property type="match status" value="1"/>
</dbReference>
<dbReference type="InterPro" id="IPR036526">
    <property type="entry name" value="C-N_Hydrolase_sf"/>
</dbReference>
<keyword evidence="7 9" id="KW-0472">Membrane</keyword>
<dbReference type="AlphaFoldDB" id="A0AA95HAU0"/>
<comment type="catalytic activity">
    <reaction evidence="9">
        <text>N-terminal S-1,2-diacyl-sn-glyceryl-L-cysteinyl-[lipoprotein] + a glycerophospholipid = N-acyl-S-1,2-diacyl-sn-glyceryl-L-cysteinyl-[lipoprotein] + a 2-acyl-sn-glycero-3-phospholipid + H(+)</text>
        <dbReference type="Rhea" id="RHEA:48228"/>
        <dbReference type="Rhea" id="RHEA-COMP:14681"/>
        <dbReference type="Rhea" id="RHEA-COMP:14684"/>
        <dbReference type="ChEBI" id="CHEBI:15378"/>
        <dbReference type="ChEBI" id="CHEBI:136912"/>
        <dbReference type="ChEBI" id="CHEBI:140656"/>
        <dbReference type="ChEBI" id="CHEBI:140657"/>
        <dbReference type="ChEBI" id="CHEBI:140660"/>
        <dbReference type="EC" id="2.3.1.269"/>
    </reaction>
</comment>
<feature type="transmembrane region" description="Helical" evidence="9">
    <location>
        <begin position="59"/>
        <end position="82"/>
    </location>
</feature>
<comment type="function">
    <text evidence="9">Catalyzes the phospholipid dependent N-acylation of the N-terminal cysteine of apolipoprotein, the last step in lipoprotein maturation.</text>
</comment>
<evidence type="ECO:0000313" key="11">
    <source>
        <dbReference type="EMBL" id="WGZ91609.1"/>
    </source>
</evidence>
<evidence type="ECO:0000256" key="8">
    <source>
        <dbReference type="ARBA" id="ARBA00023315"/>
    </source>
</evidence>
<dbReference type="Gene3D" id="3.60.110.10">
    <property type="entry name" value="Carbon-nitrogen hydrolase"/>
    <property type="match status" value="1"/>
</dbReference>
<evidence type="ECO:0000256" key="4">
    <source>
        <dbReference type="ARBA" id="ARBA00022679"/>
    </source>
</evidence>
<dbReference type="Pfam" id="PF20154">
    <property type="entry name" value="LNT_N"/>
    <property type="match status" value="1"/>
</dbReference>
<comment type="pathway">
    <text evidence="9">Protein modification; lipoprotein biosynthesis (N-acyl transfer).</text>
</comment>
<dbReference type="InterPro" id="IPR003010">
    <property type="entry name" value="C-N_Hydrolase"/>
</dbReference>
<feature type="transmembrane region" description="Helical" evidence="9">
    <location>
        <begin position="163"/>
        <end position="188"/>
    </location>
</feature>
<keyword evidence="3 9" id="KW-1003">Cell membrane</keyword>
<dbReference type="GO" id="GO:0005886">
    <property type="term" value="C:plasma membrane"/>
    <property type="evidence" value="ECO:0007669"/>
    <property type="project" value="UniProtKB-SubCell"/>
</dbReference>
<keyword evidence="8 9" id="KW-0012">Acyltransferase</keyword>